<dbReference type="InterPro" id="IPR001962">
    <property type="entry name" value="Asn_synthase"/>
</dbReference>
<name>A0A1H9BVC1_9EURY</name>
<dbReference type="SUPFAM" id="SSF52402">
    <property type="entry name" value="Adenine nucleotide alpha hydrolases-like"/>
    <property type="match status" value="1"/>
</dbReference>
<dbReference type="Gene3D" id="3.40.50.620">
    <property type="entry name" value="HUPs"/>
    <property type="match status" value="1"/>
</dbReference>
<dbReference type="Gene3D" id="3.60.20.10">
    <property type="entry name" value="Glutamine Phosphoribosylpyrophosphate, subunit 1, domain 1"/>
    <property type="match status" value="1"/>
</dbReference>
<dbReference type="EMBL" id="FOFD01000001">
    <property type="protein sequence ID" value="SEP92916.1"/>
    <property type="molecule type" value="Genomic_DNA"/>
</dbReference>
<keyword evidence="4" id="KW-1185">Reference proteome</keyword>
<evidence type="ECO:0000313" key="4">
    <source>
        <dbReference type="Proteomes" id="UP000199114"/>
    </source>
</evidence>
<gene>
    <name evidence="3" type="ORF">SAMN04489841_0868</name>
</gene>
<organism evidence="3 4">
    <name type="scientific">Natrinema salaciae</name>
    <dbReference type="NCBI Taxonomy" id="1186196"/>
    <lineage>
        <taxon>Archaea</taxon>
        <taxon>Methanobacteriati</taxon>
        <taxon>Methanobacteriota</taxon>
        <taxon>Stenosarchaea group</taxon>
        <taxon>Halobacteria</taxon>
        <taxon>Halobacteriales</taxon>
        <taxon>Natrialbaceae</taxon>
        <taxon>Natrinema</taxon>
    </lineage>
</organism>
<dbReference type="InterPro" id="IPR029055">
    <property type="entry name" value="Ntn_hydrolases_N"/>
</dbReference>
<dbReference type="GO" id="GO:0006529">
    <property type="term" value="P:asparagine biosynthetic process"/>
    <property type="evidence" value="ECO:0007669"/>
    <property type="project" value="InterPro"/>
</dbReference>
<dbReference type="OrthoDB" id="8692at2157"/>
<dbReference type="GO" id="GO:0004066">
    <property type="term" value="F:asparagine synthase (glutamine-hydrolyzing) activity"/>
    <property type="evidence" value="ECO:0007669"/>
    <property type="project" value="InterPro"/>
</dbReference>
<dbReference type="InterPro" id="IPR051786">
    <property type="entry name" value="ASN_synthetase/amidase"/>
</dbReference>
<accession>A0A1H9BVC1</accession>
<sequence length="601" mass="66146">MPGITVLGEPTADDVVDDVLDSVRFTDAYQRHNVRTDDPIVAYTKYDEYPVSVFETEASTVVLEGYLYGTADVDAAVSEAATLVREGDTEALSEWVAARDGDFLLLVIDDADGTMWAVNDAFGRLPTYRATIDGTTVVTRELKVVRELGRALGDELEPDPIALGQLLLLGYPLGTRTLYAGVERLPPGSLLEVGAESVTSTHEFEFDVHANGNRRVEANARRLRDQFVEACENRASVSEETLISLSGGLDSRAAIAGYTRVDGTLTAATSMRADGANTAEVNVARQVANALDVPWESYVVDRTDRHREALLDMTQGMNNLSMSLGLNFAEQVSADHPRATFITGDGGDKAFPDLTPSKDVDSIDELVDAILDDQQVYSLEDVASLIDADPDTLRASIRDRLISYPESDHDGKFVHFLVRERGFNYLNTGEDRTRYYLWSTTPFYSLPFFTEAMACPPEQKRRTNLYREFLAALDPNTLDVEYVDYGAPIDSLEYRVKHAGYEWLSEHPALKKRVLQMLGRGGGSSGQPPTALVDATSKPDELASPFSSETVRRITWSQGGYNTHQQYLLLTLVAALSRDAAEPESAVADRDQSRPPTINQS</sequence>
<dbReference type="InterPro" id="IPR014729">
    <property type="entry name" value="Rossmann-like_a/b/a_fold"/>
</dbReference>
<feature type="region of interest" description="Disordered" evidence="1">
    <location>
        <begin position="581"/>
        <end position="601"/>
    </location>
</feature>
<evidence type="ECO:0000259" key="2">
    <source>
        <dbReference type="Pfam" id="PF00733"/>
    </source>
</evidence>
<proteinExistence type="predicted"/>
<dbReference type="PANTHER" id="PTHR43284">
    <property type="entry name" value="ASPARAGINE SYNTHETASE (GLUTAMINE-HYDROLYZING)"/>
    <property type="match status" value="1"/>
</dbReference>
<dbReference type="RefSeq" id="WP_090613881.1">
    <property type="nucleotide sequence ID" value="NZ_FOFD01000001.1"/>
</dbReference>
<evidence type="ECO:0000256" key="1">
    <source>
        <dbReference type="SAM" id="MobiDB-lite"/>
    </source>
</evidence>
<protein>
    <submittedName>
        <fullName evidence="3">Asparagine synthase (Glutamine-hydrolysing)</fullName>
    </submittedName>
</protein>
<dbReference type="AlphaFoldDB" id="A0A1H9BVC1"/>
<reference evidence="4" key="1">
    <citation type="submission" date="2016-10" db="EMBL/GenBank/DDBJ databases">
        <authorList>
            <person name="Varghese N."/>
            <person name="Submissions S."/>
        </authorList>
    </citation>
    <scope>NUCLEOTIDE SEQUENCE [LARGE SCALE GENOMIC DNA]</scope>
    <source>
        <strain evidence="4">DSM 25055</strain>
    </source>
</reference>
<dbReference type="STRING" id="1186196.SAMN04489841_0868"/>
<evidence type="ECO:0000313" key="3">
    <source>
        <dbReference type="EMBL" id="SEP92916.1"/>
    </source>
</evidence>
<dbReference type="PANTHER" id="PTHR43284:SF1">
    <property type="entry name" value="ASPARAGINE SYNTHETASE"/>
    <property type="match status" value="1"/>
</dbReference>
<dbReference type="Proteomes" id="UP000199114">
    <property type="component" value="Unassembled WGS sequence"/>
</dbReference>
<feature type="domain" description="Asparagine synthetase" evidence="2">
    <location>
        <begin position="223"/>
        <end position="351"/>
    </location>
</feature>
<dbReference type="Pfam" id="PF00733">
    <property type="entry name" value="Asn_synthase"/>
    <property type="match status" value="1"/>
</dbReference>
<feature type="region of interest" description="Disordered" evidence="1">
    <location>
        <begin position="520"/>
        <end position="544"/>
    </location>
</feature>
<dbReference type="SUPFAM" id="SSF56235">
    <property type="entry name" value="N-terminal nucleophile aminohydrolases (Ntn hydrolases)"/>
    <property type="match status" value="1"/>
</dbReference>